<evidence type="ECO:0000313" key="1">
    <source>
        <dbReference type="EMBL" id="TLD43578.1"/>
    </source>
</evidence>
<organism evidence="1 2">
    <name type="scientific">Candidatus Jettenia ecosi</name>
    <dbReference type="NCBI Taxonomy" id="2494326"/>
    <lineage>
        <taxon>Bacteria</taxon>
        <taxon>Pseudomonadati</taxon>
        <taxon>Planctomycetota</taxon>
        <taxon>Candidatus Brocadiia</taxon>
        <taxon>Candidatus Brocadiales</taxon>
        <taxon>Candidatus Brocadiaceae</taxon>
        <taxon>Candidatus Jettenia</taxon>
    </lineage>
</organism>
<dbReference type="Proteomes" id="UP000319783">
    <property type="component" value="Unassembled WGS sequence"/>
</dbReference>
<gene>
    <name evidence="1" type="ORF">JETT_0009</name>
</gene>
<evidence type="ECO:0000313" key="2">
    <source>
        <dbReference type="Proteomes" id="UP000319783"/>
    </source>
</evidence>
<proteinExistence type="predicted"/>
<dbReference type="EMBL" id="SULG01000001">
    <property type="protein sequence ID" value="TLD43578.1"/>
    <property type="molecule type" value="Genomic_DNA"/>
</dbReference>
<dbReference type="AlphaFoldDB" id="A0A533QFK9"/>
<protein>
    <submittedName>
        <fullName evidence="1">Uncharacterized protein</fullName>
    </submittedName>
</protein>
<comment type="caution">
    <text evidence="1">The sequence shown here is derived from an EMBL/GenBank/DDBJ whole genome shotgun (WGS) entry which is preliminary data.</text>
</comment>
<accession>A0A533QFK9</accession>
<name>A0A533QFK9_9BACT</name>
<sequence length="40" mass="4712">MFRRIEFRAIRGLKDNSNILESLKVFGLVPRGSIHNHYIL</sequence>
<reference evidence="1 2" key="1">
    <citation type="submission" date="2019-04" db="EMBL/GenBank/DDBJ databases">
        <title>Genome of a novel bacterium Candidatus Jettenia ecosi reconstructed from metagenome of an anammox bioreactor.</title>
        <authorList>
            <person name="Mardanov A.V."/>
            <person name="Beletsky A.V."/>
            <person name="Ravin N.V."/>
            <person name="Botchkova E.A."/>
            <person name="Litti Y.V."/>
            <person name="Nozhevnikova A.N."/>
        </authorList>
    </citation>
    <scope>NUCLEOTIDE SEQUENCE [LARGE SCALE GENOMIC DNA]</scope>
    <source>
        <strain evidence="1">J2</strain>
    </source>
</reference>